<evidence type="ECO:0000313" key="2">
    <source>
        <dbReference type="EMBL" id="MDQ7903676.1"/>
    </source>
</evidence>
<accession>A0ABU0Z9E6</accession>
<organism evidence="2 3">
    <name type="scientific">Phytohabitans maris</name>
    <dbReference type="NCBI Taxonomy" id="3071409"/>
    <lineage>
        <taxon>Bacteria</taxon>
        <taxon>Bacillati</taxon>
        <taxon>Actinomycetota</taxon>
        <taxon>Actinomycetes</taxon>
        <taxon>Micromonosporales</taxon>
        <taxon>Micromonosporaceae</taxon>
    </lineage>
</organism>
<dbReference type="InterPro" id="IPR006037">
    <property type="entry name" value="RCK_C"/>
</dbReference>
<dbReference type="RefSeq" id="WP_308710952.1">
    <property type="nucleotide sequence ID" value="NZ_JAVHUY010000003.1"/>
</dbReference>
<dbReference type="Gene3D" id="3.30.70.1450">
    <property type="entry name" value="Regulator of K+ conductance, C-terminal domain"/>
    <property type="match status" value="1"/>
</dbReference>
<name>A0ABU0Z9E6_9ACTN</name>
<dbReference type="Proteomes" id="UP001230908">
    <property type="component" value="Unassembled WGS sequence"/>
</dbReference>
<comment type="caution">
    <text evidence="2">The sequence shown here is derived from an EMBL/GenBank/DDBJ whole genome shotgun (WGS) entry which is preliminary data.</text>
</comment>
<dbReference type="PROSITE" id="PS51202">
    <property type="entry name" value="RCK_C"/>
    <property type="match status" value="1"/>
</dbReference>
<feature type="domain" description="RCK C-terminal" evidence="1">
    <location>
        <begin position="3"/>
        <end position="85"/>
    </location>
</feature>
<keyword evidence="3" id="KW-1185">Reference proteome</keyword>
<evidence type="ECO:0000259" key="1">
    <source>
        <dbReference type="PROSITE" id="PS51202"/>
    </source>
</evidence>
<reference evidence="2 3" key="1">
    <citation type="submission" date="2023-08" db="EMBL/GenBank/DDBJ databases">
        <title>Phytohabitans sansha sp. nov., isolated from marine sediment.</title>
        <authorList>
            <person name="Zhao Y."/>
            <person name="Yi K."/>
        </authorList>
    </citation>
    <scope>NUCLEOTIDE SEQUENCE [LARGE SCALE GENOMIC DNA]</scope>
    <source>
        <strain evidence="2 3">ZYX-F-186</strain>
    </source>
</reference>
<dbReference type="InterPro" id="IPR036721">
    <property type="entry name" value="RCK_C_sf"/>
</dbReference>
<sequence length="89" mass="9995">MRRHLSPELTFGYGETMLVRSELPAWFAGRPLTDLEVDTEVRLVEVTREGRSFIPTAAVAAKPGDRVSLVVSAAGPRRMRALLEKEWSR</sequence>
<dbReference type="EMBL" id="JAVHUY010000003">
    <property type="protein sequence ID" value="MDQ7903676.1"/>
    <property type="molecule type" value="Genomic_DNA"/>
</dbReference>
<protein>
    <recommendedName>
        <fullName evidence="1">RCK C-terminal domain-containing protein</fullName>
    </recommendedName>
</protein>
<evidence type="ECO:0000313" key="3">
    <source>
        <dbReference type="Proteomes" id="UP001230908"/>
    </source>
</evidence>
<proteinExistence type="predicted"/>
<gene>
    <name evidence="2" type="ORF">RB614_03990</name>
</gene>